<name>A0A3N5C8G1_9BACI</name>
<dbReference type="EMBL" id="RKRF01000007">
    <property type="protein sequence ID" value="RPF55822.1"/>
    <property type="molecule type" value="Genomic_DNA"/>
</dbReference>
<dbReference type="InterPro" id="IPR036806">
    <property type="entry name" value="YozE_SAM-like_sf"/>
</dbReference>
<dbReference type="HAMAP" id="MF_01538">
    <property type="entry name" value="UPF0346"/>
    <property type="match status" value="1"/>
</dbReference>
<gene>
    <name evidence="3" type="ORF">EDC24_0707</name>
</gene>
<protein>
    <recommendedName>
        <fullName evidence="1">UPF0346 protein EDC24_0707</fullName>
    </recommendedName>
</protein>
<dbReference type="SUPFAM" id="SSF140652">
    <property type="entry name" value="YozE-like"/>
    <property type="match status" value="1"/>
</dbReference>
<proteinExistence type="inferred from homology"/>
<evidence type="ECO:0000313" key="4">
    <source>
        <dbReference type="Proteomes" id="UP000276443"/>
    </source>
</evidence>
<dbReference type="PIRSF" id="PIRSF037262">
    <property type="entry name" value="UCP037262"/>
    <property type="match status" value="1"/>
</dbReference>
<dbReference type="Gene3D" id="1.10.150.260">
    <property type="entry name" value="YozE SAM-like"/>
    <property type="match status" value="1"/>
</dbReference>
<keyword evidence="4" id="KW-1185">Reference proteome</keyword>
<evidence type="ECO:0000256" key="1">
    <source>
        <dbReference type="HAMAP-Rule" id="MF_01538"/>
    </source>
</evidence>
<dbReference type="AlphaFoldDB" id="A0A3N5C8G1"/>
<dbReference type="InterPro" id="IPR010673">
    <property type="entry name" value="UPF0346"/>
</dbReference>
<feature type="domain" description="YozE SAM-like" evidence="2">
    <location>
        <begin position="12"/>
        <end position="79"/>
    </location>
</feature>
<evidence type="ECO:0000259" key="2">
    <source>
        <dbReference type="Pfam" id="PF06855"/>
    </source>
</evidence>
<comment type="similarity">
    <text evidence="1">Belongs to the UPF0346 family.</text>
</comment>
<organism evidence="3 4">
    <name type="scientific">Aquisalibacillus elongatus</name>
    <dbReference type="NCBI Taxonomy" id="485577"/>
    <lineage>
        <taxon>Bacteria</taxon>
        <taxon>Bacillati</taxon>
        <taxon>Bacillota</taxon>
        <taxon>Bacilli</taxon>
        <taxon>Bacillales</taxon>
        <taxon>Bacillaceae</taxon>
        <taxon>Aquisalibacillus</taxon>
    </lineage>
</organism>
<dbReference type="InterPro" id="IPR023089">
    <property type="entry name" value="YozE_SAM-like"/>
</dbReference>
<comment type="caution">
    <text evidence="3">The sequence shown here is derived from an EMBL/GenBank/DDBJ whole genome shotgun (WGS) entry which is preliminary data.</text>
</comment>
<dbReference type="NCBIfam" id="NF010193">
    <property type="entry name" value="PRK13672.1"/>
    <property type="match status" value="1"/>
</dbReference>
<evidence type="ECO:0000313" key="3">
    <source>
        <dbReference type="EMBL" id="RPF55822.1"/>
    </source>
</evidence>
<accession>A0A3N5C8G1</accession>
<sequence>MTLKGEGVRLRSFYHYMMAYRGVQDVLDPKKQLADWMFKDHDFPKHSTNYEEISDYLEFHSPFNNALSTFDEAWTEYIQNS</sequence>
<dbReference type="Proteomes" id="UP000276443">
    <property type="component" value="Unassembled WGS sequence"/>
</dbReference>
<dbReference type="Pfam" id="PF06855">
    <property type="entry name" value="YozE_SAM_like"/>
    <property type="match status" value="1"/>
</dbReference>
<reference evidence="3 4" key="1">
    <citation type="submission" date="2018-11" db="EMBL/GenBank/DDBJ databases">
        <title>Genomic Encyclopedia of Type Strains, Phase IV (KMG-IV): sequencing the most valuable type-strain genomes for metagenomic binning, comparative biology and taxonomic classification.</title>
        <authorList>
            <person name="Goeker M."/>
        </authorList>
    </citation>
    <scope>NUCLEOTIDE SEQUENCE [LARGE SCALE GENOMIC DNA]</scope>
    <source>
        <strain evidence="3 4">DSM 18090</strain>
    </source>
</reference>